<dbReference type="Pfam" id="PF00169">
    <property type="entry name" value="PH"/>
    <property type="match status" value="2"/>
</dbReference>
<feature type="domain" description="PH" evidence="2">
    <location>
        <begin position="839"/>
        <end position="945"/>
    </location>
</feature>
<evidence type="ECO:0000313" key="3">
    <source>
        <dbReference type="EMBL" id="CCI45895.1"/>
    </source>
</evidence>
<dbReference type="SMART" id="SM00233">
    <property type="entry name" value="PH"/>
    <property type="match status" value="7"/>
</dbReference>
<dbReference type="SUPFAM" id="SSF50729">
    <property type="entry name" value="PH domain-like"/>
    <property type="match status" value="5"/>
</dbReference>
<dbReference type="InterPro" id="IPR001849">
    <property type="entry name" value="PH_domain"/>
</dbReference>
<feature type="region of interest" description="Disordered" evidence="1">
    <location>
        <begin position="538"/>
        <end position="561"/>
    </location>
</feature>
<feature type="domain" description="PH" evidence="2">
    <location>
        <begin position="415"/>
        <end position="526"/>
    </location>
</feature>
<name>A0A024GGV7_9STRA</name>
<protein>
    <recommendedName>
        <fullName evidence="2">PH domain-containing protein</fullName>
    </recommendedName>
</protein>
<feature type="domain" description="PH" evidence="2">
    <location>
        <begin position="262"/>
        <end position="371"/>
    </location>
</feature>
<dbReference type="CDD" id="cd00821">
    <property type="entry name" value="PH"/>
    <property type="match status" value="1"/>
</dbReference>
<keyword evidence="4" id="KW-1185">Reference proteome</keyword>
<dbReference type="OrthoDB" id="63022at2759"/>
<feature type="domain" description="PH" evidence="2">
    <location>
        <begin position="1422"/>
        <end position="1552"/>
    </location>
</feature>
<reference evidence="3 4" key="1">
    <citation type="submission" date="2012-05" db="EMBL/GenBank/DDBJ databases">
        <title>Recombination and specialization in a pathogen metapopulation.</title>
        <authorList>
            <person name="Gardiner A."/>
            <person name="Kemen E."/>
            <person name="Schultz-Larsen T."/>
            <person name="MacLean D."/>
            <person name="Van Oosterhout C."/>
            <person name="Jones J.D.G."/>
        </authorList>
    </citation>
    <scope>NUCLEOTIDE SEQUENCE [LARGE SCALE GENOMIC DNA]</scope>
    <source>
        <strain evidence="3 4">Ac Nc2</strain>
    </source>
</reference>
<gene>
    <name evidence="3" type="ORF">BN9_068050</name>
</gene>
<dbReference type="Gene3D" id="2.30.29.30">
    <property type="entry name" value="Pleckstrin-homology domain (PH domain)/Phosphotyrosine-binding domain (PTB)"/>
    <property type="match status" value="3"/>
</dbReference>
<dbReference type="EMBL" id="CAIX01000110">
    <property type="protein sequence ID" value="CCI45895.1"/>
    <property type="molecule type" value="Genomic_DNA"/>
</dbReference>
<dbReference type="Proteomes" id="UP000053237">
    <property type="component" value="Unassembled WGS sequence"/>
</dbReference>
<dbReference type="InterPro" id="IPR051707">
    <property type="entry name" value="PI-Interact_SigTrans_Reg"/>
</dbReference>
<evidence type="ECO:0000256" key="1">
    <source>
        <dbReference type="SAM" id="MobiDB-lite"/>
    </source>
</evidence>
<evidence type="ECO:0000313" key="4">
    <source>
        <dbReference type="Proteomes" id="UP000053237"/>
    </source>
</evidence>
<dbReference type="PANTHER" id="PTHR14336">
    <property type="entry name" value="TANDEM PH DOMAIN CONTAINING PROTEIN"/>
    <property type="match status" value="1"/>
</dbReference>
<comment type="caution">
    <text evidence="3">The sequence shown here is derived from an EMBL/GenBank/DDBJ whole genome shotgun (WGS) entry which is preliminary data.</text>
</comment>
<sequence>MLLFYLTQDEYKSHIVPRKVLEVVDVHDRGHSSFEVEQLGGRTYFCTCTSVSNQTKWISAMREALQEPDRIAQEEIEEAQRFLLQEENEQNEAVGIATEAIKKAQEYTQSVVDMDVQIQEMKLLRAKVEETLQHTATIHHSSTQNHFNEALLIAGEQVIDRQALSIAPPTLNREDVFKRLEEEFDLLTSVIAFLTRKRTTLMDESQTEKQNAVRSLTKAQSSKKSIQMHLQAWKSYQYEHSEPDSTQSSLRPDRVFTTSHLDAIAEGYLLCKHPTKRSQMQRRYYVLFGNTLCWFKTADSFLALNRKKASYHPLGLAHVESCEDWNGKLSSSKVVPHAFLIETTEGKTMYCSAPTRSIAENWKHALYISITMPSMSPHRALAARFRRSSFDLSIPLQNLAQEVSPERTVQAVFSSHTMEGYLLIQNEVSSRMEKKFVVTTSLSLFVYETHEEYESYQLGRLLESMEPLIIRNVLFLEDYDSDVKAFLKSYANGFILEMDTLKRLRCRAPNAREKENWIRVIQSSLPLSKPPILKEIERENTNSQKGDGDDKASIDLDTGEEVGEHSGELRWFESEQWEFTVLSGKKLTRFEQKLGLSLETVEIQRVVENVSDDHNRFIFHVNCRDTMDTNWKMITLECRTAREKQSWLNAFFHSLNVRIDEAPHNDDIEQVPGLLDVCEDVQSEQATRLLDVCEDVPIEQVTSLPEASDKIVTEQASGLLDVSDDVKTEQVPGLSEVSADELIEPTTDFAEGFEDFQIGKELDTTRDLFRAYLVRFYNTYNPSKLASLDELIAHFSGNDGKRHLLKQLDAVYGTSVSSDPEITSLIEERSTFVGTTKPAMLMEGYLLKRGHRIPSMRKRYFVLQSVDPTLRYFETKEDAEGFECGSKPLGEFQVANVCSWHGRTLTQTHRNGMQIEARDGRIYFCVASSEIEKENWIRAFHHAIASREALCEGPETLSSPLREKLSEFYERVNPSKLCDLDLLLHCYKDRETALLEAIDVHYGTSITVDPEWLHVLPEPSPCRDFRLTNALDTLSYEGQILRASRTLLTSDLISSDLNHLYDKSVSLFAVVSGITLKLYSCRAQWKEGTKPNSIVTILSVKDLMENAEYDLSGRFAIETADHTWLLFQALHHEDKGIWLKVLHAAIDAVFGQSILAEEQHSWLDTLENVVWIERDHSFERKALALRGNTLRVGIDSDEVVLLVEGISAWEVDVKASELPEKYPFQIDAEGGVKLRCLVENDVIRAHWIRTIRRNVNRPENVLKSLQASHIRPNSHMETISSQELVVGPLLAWKRLEASSLPVLVCGVLQDNHLQLKKFGTENSSHCDVFVEGFVLEMKAWKATLHEEMNGGVQVDFCIKPGAERPETAYIAFTNAQVRTQWYEVFPKTTILSDRETHSNVSVEEVKIAENKVCAESGRGIANCMLEGHLEIRSNWSDSHWHFNVSLQKAWKKYYVVVDAETSSSVVHWLIYATRSDAVTSSAALTSSKKVDGPLQVYNVIGGSEMDTNEWFYFEVMYWTDESDTSQNDILHCRTKSAEDRNRWLNGIKDAIRVCESYLRREKESLEIRSKLQNLELDARRQSIQIRESLQIALEAVSDSDSSQDAISMESRNCTDDELYQNDCTLDLETLPMRPELNAFERDELSVPQASTKLSFWTAWPHTVTEYVQKTFTCIPRSNECAPMCHIFFPDTNCHFVADITGVSDPHRCGKQYTCDYFSQDA</sequence>
<evidence type="ECO:0000259" key="2">
    <source>
        <dbReference type="PROSITE" id="PS50003"/>
    </source>
</evidence>
<dbReference type="InterPro" id="IPR011993">
    <property type="entry name" value="PH-like_dom_sf"/>
</dbReference>
<organism evidence="3 4">
    <name type="scientific">Albugo candida</name>
    <dbReference type="NCBI Taxonomy" id="65357"/>
    <lineage>
        <taxon>Eukaryota</taxon>
        <taxon>Sar</taxon>
        <taxon>Stramenopiles</taxon>
        <taxon>Oomycota</taxon>
        <taxon>Peronosporomycetes</taxon>
        <taxon>Albuginales</taxon>
        <taxon>Albuginaceae</taxon>
        <taxon>Albugo</taxon>
    </lineage>
</organism>
<dbReference type="InParanoid" id="A0A024GGV7"/>
<dbReference type="PROSITE" id="PS50003">
    <property type="entry name" value="PH_DOMAIN"/>
    <property type="match status" value="4"/>
</dbReference>
<accession>A0A024GGV7</accession>
<feature type="compositionally biased region" description="Basic and acidic residues" evidence="1">
    <location>
        <begin position="538"/>
        <end position="554"/>
    </location>
</feature>
<proteinExistence type="predicted"/>
<dbReference type="STRING" id="65357.A0A024GGV7"/>